<evidence type="ECO:0000259" key="1">
    <source>
        <dbReference type="Pfam" id="PF07484"/>
    </source>
</evidence>
<sequence length="156" mass="16863">MLTTTGTLPTGLTATTSVYLVEVIDANTFYLREWGNRVVTSGTQSGTHSYLQSLYGLGDGTTTFNLPDLRGEFMRGWDDGRGLDTGRALGTMQNASEIAIYDNAVGNIPLTVVKNDDGTSTYMTSYSTNISAAAGRDMAYKKVRPHNLALLACIKY</sequence>
<accession>A0A847S4B9</accession>
<reference evidence="2 3" key="1">
    <citation type="submission" date="2020-04" db="EMBL/GenBank/DDBJ databases">
        <title>Draft genome of Leeia sp. IMCC25680.</title>
        <authorList>
            <person name="Song J."/>
            <person name="Cho J.-C."/>
        </authorList>
    </citation>
    <scope>NUCLEOTIDE SEQUENCE [LARGE SCALE GENOMIC DNA]</scope>
    <source>
        <strain evidence="2 3">IMCC25680</strain>
    </source>
</reference>
<gene>
    <name evidence="2" type="ORF">HF682_00275</name>
</gene>
<dbReference type="Pfam" id="PF07484">
    <property type="entry name" value="Collar"/>
    <property type="match status" value="1"/>
</dbReference>
<proteinExistence type="predicted"/>
<keyword evidence="3" id="KW-1185">Reference proteome</keyword>
<protein>
    <recommendedName>
        <fullName evidence="1">Phage tail collar domain-containing protein</fullName>
    </recommendedName>
</protein>
<name>A0A847S4B9_9NEIS</name>
<dbReference type="SUPFAM" id="SSF88874">
    <property type="entry name" value="Receptor-binding domain of short tail fibre protein gp12"/>
    <property type="match status" value="1"/>
</dbReference>
<feature type="domain" description="Phage tail collar" evidence="1">
    <location>
        <begin position="49"/>
        <end position="74"/>
    </location>
</feature>
<evidence type="ECO:0000313" key="2">
    <source>
        <dbReference type="EMBL" id="NLR73595.1"/>
    </source>
</evidence>
<comment type="caution">
    <text evidence="2">The sequence shown here is derived from an EMBL/GenBank/DDBJ whole genome shotgun (WGS) entry which is preliminary data.</text>
</comment>
<organism evidence="2 3">
    <name type="scientific">Leeia aquatica</name>
    <dbReference type="NCBI Taxonomy" id="2725557"/>
    <lineage>
        <taxon>Bacteria</taxon>
        <taxon>Pseudomonadati</taxon>
        <taxon>Pseudomonadota</taxon>
        <taxon>Betaproteobacteria</taxon>
        <taxon>Neisseriales</taxon>
        <taxon>Leeiaceae</taxon>
        <taxon>Leeia</taxon>
    </lineage>
</organism>
<evidence type="ECO:0000313" key="3">
    <source>
        <dbReference type="Proteomes" id="UP000587991"/>
    </source>
</evidence>
<dbReference type="EMBL" id="JABAIM010000001">
    <property type="protein sequence ID" value="NLR73595.1"/>
    <property type="molecule type" value="Genomic_DNA"/>
</dbReference>
<dbReference type="InterPro" id="IPR011083">
    <property type="entry name" value="Phage_tail_collar_dom"/>
</dbReference>
<dbReference type="AlphaFoldDB" id="A0A847S4B9"/>
<dbReference type="Proteomes" id="UP000587991">
    <property type="component" value="Unassembled WGS sequence"/>
</dbReference>